<dbReference type="Gene3D" id="2.130.10.10">
    <property type="entry name" value="YVTN repeat-like/Quinoprotein amine dehydrogenase"/>
    <property type="match status" value="1"/>
</dbReference>
<dbReference type="Pfam" id="PF26550">
    <property type="entry name" value="Tricorn_2nd"/>
    <property type="match status" value="1"/>
</dbReference>
<dbReference type="Pfam" id="PF14684">
    <property type="entry name" value="Tricorn_C1"/>
    <property type="match status" value="1"/>
</dbReference>
<comment type="function">
    <text evidence="7">Degrades oligopeptides.</text>
</comment>
<dbReference type="CDD" id="cd07562">
    <property type="entry name" value="Peptidase_S41_TRI"/>
    <property type="match status" value="1"/>
</dbReference>
<name>A0ABP3GTK0_9ALTE</name>
<reference evidence="12" key="1">
    <citation type="journal article" date="2019" name="Int. J. Syst. Evol. Microbiol.">
        <title>The Global Catalogue of Microorganisms (GCM) 10K type strain sequencing project: providing services to taxonomists for standard genome sequencing and annotation.</title>
        <authorList>
            <consortium name="The Broad Institute Genomics Platform"/>
            <consortium name="The Broad Institute Genome Sequencing Center for Infectious Disease"/>
            <person name="Wu L."/>
            <person name="Ma J."/>
        </authorList>
    </citation>
    <scope>NUCLEOTIDE SEQUENCE [LARGE SCALE GENOMIC DNA]</scope>
    <source>
        <strain evidence="12">JCM 13378</strain>
    </source>
</reference>
<evidence type="ECO:0000256" key="2">
    <source>
        <dbReference type="ARBA" id="ARBA00008524"/>
    </source>
</evidence>
<dbReference type="Pfam" id="PF14685">
    <property type="entry name" value="PDZ_Tricorn"/>
    <property type="match status" value="1"/>
</dbReference>
<comment type="subcellular location">
    <subcellularLocation>
        <location evidence="1 7">Cytoplasm</location>
    </subcellularLocation>
</comment>
<dbReference type="Gene3D" id="2.30.42.10">
    <property type="match status" value="1"/>
</dbReference>
<dbReference type="InterPro" id="IPR012393">
    <property type="entry name" value="Tricorn_protease"/>
</dbReference>
<dbReference type="Pfam" id="PF26549">
    <property type="entry name" value="Tricorn_N"/>
    <property type="match status" value="1"/>
</dbReference>
<dbReference type="EMBL" id="BAAAEI010000006">
    <property type="protein sequence ID" value="GAA0351587.1"/>
    <property type="molecule type" value="Genomic_DNA"/>
</dbReference>
<dbReference type="InterPro" id="IPR029045">
    <property type="entry name" value="ClpP/crotonase-like_dom_sf"/>
</dbReference>
<evidence type="ECO:0000256" key="5">
    <source>
        <dbReference type="ARBA" id="ARBA00022801"/>
    </source>
</evidence>
<dbReference type="SUPFAM" id="SSF52096">
    <property type="entry name" value="ClpP/crotonase"/>
    <property type="match status" value="1"/>
</dbReference>
<dbReference type="InterPro" id="IPR028204">
    <property type="entry name" value="Tricorn_C1"/>
</dbReference>
<keyword evidence="5 7" id="KW-0378">Hydrolase</keyword>
<feature type="region of interest" description="Disordered" evidence="8">
    <location>
        <begin position="1073"/>
        <end position="1095"/>
    </location>
</feature>
<protein>
    <recommendedName>
        <fullName evidence="7">Tricorn protease homolog</fullName>
        <ecNumber evidence="7">3.4.21.-</ecNumber>
    </recommendedName>
</protein>
<dbReference type="InterPro" id="IPR005151">
    <property type="entry name" value="Tail-specific_protease"/>
</dbReference>
<keyword evidence="3 7" id="KW-0963">Cytoplasm</keyword>
<evidence type="ECO:0000256" key="1">
    <source>
        <dbReference type="ARBA" id="ARBA00004496"/>
    </source>
</evidence>
<keyword evidence="12" id="KW-1185">Reference proteome</keyword>
<organism evidence="11 12">
    <name type="scientific">Bowmanella denitrificans</name>
    <dbReference type="NCBI Taxonomy" id="366582"/>
    <lineage>
        <taxon>Bacteria</taxon>
        <taxon>Pseudomonadati</taxon>
        <taxon>Pseudomonadota</taxon>
        <taxon>Gammaproteobacteria</taxon>
        <taxon>Alteromonadales</taxon>
        <taxon>Alteromonadaceae</taxon>
        <taxon>Bowmanella</taxon>
    </lineage>
</organism>
<feature type="compositionally biased region" description="Basic and acidic residues" evidence="8">
    <location>
        <begin position="546"/>
        <end position="570"/>
    </location>
</feature>
<feature type="region of interest" description="Disordered" evidence="8">
    <location>
        <begin position="541"/>
        <end position="571"/>
    </location>
</feature>
<dbReference type="Gene3D" id="2.120.10.60">
    <property type="entry name" value="Tricorn protease N-terminal domain"/>
    <property type="match status" value="1"/>
</dbReference>
<dbReference type="Gene3D" id="3.30.750.44">
    <property type="match status" value="1"/>
</dbReference>
<dbReference type="InterPro" id="IPR036034">
    <property type="entry name" value="PDZ_sf"/>
</dbReference>
<dbReference type="Gene3D" id="3.90.226.10">
    <property type="entry name" value="2-enoyl-CoA Hydratase, Chain A, domain 1"/>
    <property type="match status" value="1"/>
</dbReference>
<evidence type="ECO:0000256" key="3">
    <source>
        <dbReference type="ARBA" id="ARBA00022490"/>
    </source>
</evidence>
<evidence type="ECO:0000259" key="10">
    <source>
        <dbReference type="SMART" id="SM00245"/>
    </source>
</evidence>
<accession>A0ABP3GTK0</accession>
<dbReference type="SUPFAM" id="SSF50156">
    <property type="entry name" value="PDZ domain-like"/>
    <property type="match status" value="1"/>
</dbReference>
<dbReference type="EC" id="3.4.21.-" evidence="7"/>
<evidence type="ECO:0000256" key="8">
    <source>
        <dbReference type="SAM" id="MobiDB-lite"/>
    </source>
</evidence>
<dbReference type="PANTHER" id="PTHR43253">
    <property type="entry name" value="TRICORN PROTEASE HOMOLOG 2-RELATED"/>
    <property type="match status" value="1"/>
</dbReference>
<dbReference type="SMART" id="SM00245">
    <property type="entry name" value="TSPc"/>
    <property type="match status" value="1"/>
</dbReference>
<dbReference type="SUPFAM" id="SSF82171">
    <property type="entry name" value="DPP6 N-terminal domain-like"/>
    <property type="match status" value="1"/>
</dbReference>
<keyword evidence="9" id="KW-0732">Signal</keyword>
<feature type="signal peptide" evidence="9">
    <location>
        <begin position="1"/>
        <end position="19"/>
    </location>
</feature>
<dbReference type="InterPro" id="IPR029414">
    <property type="entry name" value="Tricorn_PDZ"/>
</dbReference>
<dbReference type="InterPro" id="IPR015943">
    <property type="entry name" value="WD40/YVTN_repeat-like_dom_sf"/>
</dbReference>
<evidence type="ECO:0000256" key="7">
    <source>
        <dbReference type="PIRNR" id="PIRNR036421"/>
    </source>
</evidence>
<dbReference type="RefSeq" id="WP_343843647.1">
    <property type="nucleotide sequence ID" value="NZ_BAAAEI010000006.1"/>
</dbReference>
<evidence type="ECO:0000313" key="11">
    <source>
        <dbReference type="EMBL" id="GAA0351587.1"/>
    </source>
</evidence>
<keyword evidence="6 7" id="KW-0720">Serine protease</keyword>
<evidence type="ECO:0000256" key="9">
    <source>
        <dbReference type="SAM" id="SignalP"/>
    </source>
</evidence>
<dbReference type="PIRSF" id="PIRSF036421">
    <property type="entry name" value="Tricorn_protease"/>
    <property type="match status" value="1"/>
</dbReference>
<dbReference type="SUPFAM" id="SSF69304">
    <property type="entry name" value="Tricorn protease N-terminal domain"/>
    <property type="match status" value="1"/>
</dbReference>
<dbReference type="Proteomes" id="UP001501757">
    <property type="component" value="Unassembled WGS sequence"/>
</dbReference>
<feature type="domain" description="Tail specific protease" evidence="10">
    <location>
        <begin position="840"/>
        <end position="1044"/>
    </location>
</feature>
<evidence type="ECO:0000256" key="4">
    <source>
        <dbReference type="ARBA" id="ARBA00022670"/>
    </source>
</evidence>
<comment type="caution">
    <text evidence="11">The sequence shown here is derived from an EMBL/GenBank/DDBJ whole genome shotgun (WGS) entry which is preliminary data.</text>
</comment>
<feature type="chain" id="PRO_5046138601" description="Tricorn protease homolog" evidence="9">
    <location>
        <begin position="20"/>
        <end position="1095"/>
    </location>
</feature>
<gene>
    <name evidence="11" type="ORF">GCM10009092_14970</name>
</gene>
<proteinExistence type="inferred from homology"/>
<dbReference type="Pfam" id="PF03572">
    <property type="entry name" value="Peptidase_S41"/>
    <property type="match status" value="1"/>
</dbReference>
<comment type="similarity">
    <text evidence="2 7">Belongs to the peptidase S41B family.</text>
</comment>
<evidence type="ECO:0000313" key="12">
    <source>
        <dbReference type="Proteomes" id="UP001501757"/>
    </source>
</evidence>
<keyword evidence="4 7" id="KW-0645">Protease</keyword>
<dbReference type="PANTHER" id="PTHR43253:SF1">
    <property type="entry name" value="TRICORN PROTEASE HOMOLOG 2-RELATED"/>
    <property type="match status" value="1"/>
</dbReference>
<evidence type="ECO:0000256" key="6">
    <source>
        <dbReference type="ARBA" id="ARBA00022825"/>
    </source>
</evidence>
<sequence>MKRKLLATMLFGASFTGLAAEGYYRFPALQGDTLVFTAEGDLWVAGLNQPQARRLTTHPAEETQAAISPDGQQVAFVANYEGANEVYVLPLQGGVAKRITFEQAQVKVHGWTAEGQVLYSTTGRTGMSNSWNLVKVNPRDLTTEVLQVADAVDGVLDSQGKNLFFSQFGLQISTDNTRQYRGGATGELWHFQPDSNQEATPLTTQHEGSVRGPMLHGGKLYFISDASGSDNIWRMNTDGSAVEQVTRFTDYTVRHASLSGDKLVFQLGADIQVLDLTSNQLKVVPLDLTSDFPHLREQWENKPLRYLTSSTLAGEQQKAVLTARGRIAIAGIDKSRLVEVDTPKNSRSRNALLSHDGKWVYAFNDASGEMEIWRYAADGSGAAKQLTKDGNTYRWNLSLSPDGTSLVHDDKNGNVWLLELTSGKNRKILSGYAGLSPVSSISWSADSQLLAIAGNGLDKNRSQITLFDIKQNKTQILTSEKYESYAPTFSQDGKWLYFLSNRHFVATPSSPWGDRNMGPAFDRRSQIFALALDKEATFPFQPSNELMDKPGQDQPQDKKENKDKKADKHSATAALDWQNADKRLWQVPVPAGNYQALQAGQDFLYLIDQVSEPGTKPLLKSIAIDPDAKVETFTDAVEEFSLSSDGKKLLVRKQGNDNGNIFIVDAKQKFPGDAKDNKINGQDWQMLLSPKQEWQQMFHDAWLMHRDSLFDKRMRGVDWAKVQEKYQPLLARITDRHELNDVFAQMMGELNTLHSQVRGGDMPTDSDRPRATSLGAEFRQSKEGVEIAHIYVSDPELPERASPLAKPGVDAQNGDLIQAVNGQPISDIGQLYQALRNQLNKQVLLELKRGKQLHKTVVTPISSGEANRLQYLDWVNHNRKLVEQANPDFGYLHIYAMGGNDIAEFAREFYANFDKKGLIIDVRRNRGGNIDSWLIEKLMRKAWAFWQNTRGEAYTNMQAAFRGHLAVLADQYTYSDGETFTAAIKALELAPVIGKRTAGAGVWLTGRNRLADNGMARVAEFAQYAMDGRWIVEGYGVEPDVEVDNLPHSTFAGQDAQLQQALSYLKQQLQDKPVPDLNASPLPDVNTPARDINAN</sequence>